<reference evidence="2" key="1">
    <citation type="journal article" date="2019" name="Environ. Microbiol.">
        <title>Fungal ecological strategies reflected in gene transcription - a case study of two litter decomposers.</title>
        <authorList>
            <person name="Barbi F."/>
            <person name="Kohler A."/>
            <person name="Barry K."/>
            <person name="Baskaran P."/>
            <person name="Daum C."/>
            <person name="Fauchery L."/>
            <person name="Ihrmark K."/>
            <person name="Kuo A."/>
            <person name="LaButti K."/>
            <person name="Lipzen A."/>
            <person name="Morin E."/>
            <person name="Grigoriev I.V."/>
            <person name="Henrissat B."/>
            <person name="Lindahl B."/>
            <person name="Martin F."/>
        </authorList>
    </citation>
    <scope>NUCLEOTIDE SEQUENCE</scope>
    <source>
        <strain evidence="2">JB14</strain>
    </source>
</reference>
<gene>
    <name evidence="2" type="ORF">BT96DRAFT_972900</name>
</gene>
<dbReference type="Proteomes" id="UP000799118">
    <property type="component" value="Unassembled WGS sequence"/>
</dbReference>
<evidence type="ECO:0000313" key="2">
    <source>
        <dbReference type="EMBL" id="KAE9404882.1"/>
    </source>
</evidence>
<sequence>MKLSVFGILFIAYTPVALSFAASSALVTQCGSDTTVLNSSIITHGENIITVTLSTCSAAKQAQSKRFEHIASKRQVVSFCDAPSSDCGVAETECSTIADAQPVLEDCFSLEDALLAGDNSVNGFLVPAGDALTLTFGTCEFIFENTGIEEIDICDGSLAVLGSAISATCSANPGAPLSGICFSPIVGLPWEFGVFET</sequence>
<dbReference type="OrthoDB" id="3174532at2759"/>
<organism evidence="2 3">
    <name type="scientific">Gymnopus androsaceus JB14</name>
    <dbReference type="NCBI Taxonomy" id="1447944"/>
    <lineage>
        <taxon>Eukaryota</taxon>
        <taxon>Fungi</taxon>
        <taxon>Dikarya</taxon>
        <taxon>Basidiomycota</taxon>
        <taxon>Agaricomycotina</taxon>
        <taxon>Agaricomycetes</taxon>
        <taxon>Agaricomycetidae</taxon>
        <taxon>Agaricales</taxon>
        <taxon>Marasmiineae</taxon>
        <taxon>Omphalotaceae</taxon>
        <taxon>Gymnopus</taxon>
    </lineage>
</organism>
<keyword evidence="3" id="KW-1185">Reference proteome</keyword>
<feature type="chain" id="PRO_5025641266" evidence="1">
    <location>
        <begin position="20"/>
        <end position="197"/>
    </location>
</feature>
<evidence type="ECO:0000256" key="1">
    <source>
        <dbReference type="SAM" id="SignalP"/>
    </source>
</evidence>
<name>A0A6A4HZN1_9AGAR</name>
<keyword evidence="1" id="KW-0732">Signal</keyword>
<evidence type="ECO:0000313" key="3">
    <source>
        <dbReference type="Proteomes" id="UP000799118"/>
    </source>
</evidence>
<accession>A0A6A4HZN1</accession>
<dbReference type="EMBL" id="ML769413">
    <property type="protein sequence ID" value="KAE9404882.1"/>
    <property type="molecule type" value="Genomic_DNA"/>
</dbReference>
<feature type="signal peptide" evidence="1">
    <location>
        <begin position="1"/>
        <end position="19"/>
    </location>
</feature>
<dbReference type="AlphaFoldDB" id="A0A6A4HZN1"/>
<proteinExistence type="predicted"/>
<protein>
    <submittedName>
        <fullName evidence="2">Uncharacterized protein</fullName>
    </submittedName>
</protein>